<dbReference type="KEGG" id="eio:H9L01_03680"/>
<comment type="function">
    <text evidence="1 4">PPIases accelerate the folding of proteins. It catalyzes the cis-trans isomerization of proline imidic peptide bonds in oligopeptides.</text>
</comment>
<dbReference type="PRINTS" id="PR00153">
    <property type="entry name" value="CSAPPISMRASE"/>
</dbReference>
<evidence type="ECO:0000256" key="1">
    <source>
        <dbReference type="ARBA" id="ARBA00002388"/>
    </source>
</evidence>
<evidence type="ECO:0000259" key="5">
    <source>
        <dbReference type="PROSITE" id="PS50072"/>
    </source>
</evidence>
<dbReference type="PANTHER" id="PTHR45625:SF4">
    <property type="entry name" value="PEPTIDYLPROLYL ISOMERASE DOMAIN AND WD REPEAT-CONTAINING PROTEIN 1"/>
    <property type="match status" value="1"/>
</dbReference>
<feature type="domain" description="PPIase cyclophilin-type" evidence="5">
    <location>
        <begin position="50"/>
        <end position="192"/>
    </location>
</feature>
<dbReference type="Proteomes" id="UP000515928">
    <property type="component" value="Chromosome"/>
</dbReference>
<keyword evidence="7" id="KW-1185">Reference proteome</keyword>
<evidence type="ECO:0000313" key="7">
    <source>
        <dbReference type="Proteomes" id="UP000515928"/>
    </source>
</evidence>
<dbReference type="EC" id="5.2.1.8" evidence="4"/>
<protein>
    <recommendedName>
        <fullName evidence="4">Peptidyl-prolyl cis-trans isomerase</fullName>
        <shortName evidence="4">PPIase</shortName>
        <ecNumber evidence="4">5.2.1.8</ecNumber>
    </recommendedName>
</protein>
<comment type="catalytic activity">
    <reaction evidence="4">
        <text>[protein]-peptidylproline (omega=180) = [protein]-peptidylproline (omega=0)</text>
        <dbReference type="Rhea" id="RHEA:16237"/>
        <dbReference type="Rhea" id="RHEA-COMP:10747"/>
        <dbReference type="Rhea" id="RHEA-COMP:10748"/>
        <dbReference type="ChEBI" id="CHEBI:83833"/>
        <dbReference type="ChEBI" id="CHEBI:83834"/>
        <dbReference type="EC" id="5.2.1.8"/>
    </reaction>
</comment>
<keyword evidence="4" id="KW-0732">Signal</keyword>
<evidence type="ECO:0000256" key="3">
    <source>
        <dbReference type="ARBA" id="ARBA00023235"/>
    </source>
</evidence>
<comment type="similarity">
    <text evidence="4">Belongs to the cyclophilin-type PPIase family.</text>
</comment>
<dbReference type="RefSeq" id="WP_187534673.1">
    <property type="nucleotide sequence ID" value="NZ_CP060715.1"/>
</dbReference>
<dbReference type="PROSITE" id="PS00170">
    <property type="entry name" value="CSA_PPIASE_1"/>
    <property type="match status" value="1"/>
</dbReference>
<organism evidence="6 7">
    <name type="scientific">Erysipelothrix inopinata</name>
    <dbReference type="NCBI Taxonomy" id="225084"/>
    <lineage>
        <taxon>Bacteria</taxon>
        <taxon>Bacillati</taxon>
        <taxon>Bacillota</taxon>
        <taxon>Erysipelotrichia</taxon>
        <taxon>Erysipelotrichales</taxon>
        <taxon>Erysipelotrichaceae</taxon>
        <taxon>Erysipelothrix</taxon>
    </lineage>
</organism>
<dbReference type="InterPro" id="IPR020892">
    <property type="entry name" value="Cyclophilin-type_PPIase_CS"/>
</dbReference>
<feature type="signal peptide" evidence="4">
    <location>
        <begin position="1"/>
        <end position="23"/>
    </location>
</feature>
<dbReference type="PANTHER" id="PTHR45625">
    <property type="entry name" value="PEPTIDYL-PROLYL CIS-TRANS ISOMERASE-RELATED"/>
    <property type="match status" value="1"/>
</dbReference>
<gene>
    <name evidence="6" type="ORF">H9L01_03680</name>
</gene>
<dbReference type="Gene3D" id="2.40.100.10">
    <property type="entry name" value="Cyclophilin-like"/>
    <property type="match status" value="1"/>
</dbReference>
<dbReference type="SUPFAM" id="SSF50891">
    <property type="entry name" value="Cyclophilin-like"/>
    <property type="match status" value="1"/>
</dbReference>
<dbReference type="InterPro" id="IPR002130">
    <property type="entry name" value="Cyclophilin-type_PPIase_dom"/>
</dbReference>
<reference evidence="6 7" key="1">
    <citation type="submission" date="2020-08" db="EMBL/GenBank/DDBJ databases">
        <title>Genome sequence of Erysipelothrix inopinata DSM 15511T.</title>
        <authorList>
            <person name="Hyun D.-W."/>
            <person name="Bae J.-W."/>
        </authorList>
    </citation>
    <scope>NUCLEOTIDE SEQUENCE [LARGE SCALE GENOMIC DNA]</scope>
    <source>
        <strain evidence="6 7">DSM 15511</strain>
    </source>
</reference>
<evidence type="ECO:0000256" key="4">
    <source>
        <dbReference type="RuleBase" id="RU363019"/>
    </source>
</evidence>
<dbReference type="PROSITE" id="PS51257">
    <property type="entry name" value="PROKAR_LIPOPROTEIN"/>
    <property type="match status" value="1"/>
</dbReference>
<dbReference type="CDD" id="cd00317">
    <property type="entry name" value="cyclophilin"/>
    <property type="match status" value="1"/>
</dbReference>
<name>A0A7G9S0U8_9FIRM</name>
<dbReference type="InterPro" id="IPR044666">
    <property type="entry name" value="Cyclophilin_A-like"/>
</dbReference>
<dbReference type="Pfam" id="PF00160">
    <property type="entry name" value="Pro_isomerase"/>
    <property type="match status" value="1"/>
</dbReference>
<evidence type="ECO:0000313" key="6">
    <source>
        <dbReference type="EMBL" id="QNN61473.1"/>
    </source>
</evidence>
<dbReference type="PROSITE" id="PS50072">
    <property type="entry name" value="CSA_PPIASE_2"/>
    <property type="match status" value="1"/>
</dbReference>
<sequence>MKKSVLILIMVLLLTGCVGKSNKSDGDYESILSKETNPVATLTMANGNIIEIELYPEIAPNTVNNFIELANSGFYDGLKFHRVISGFMIQGGDPMGTGMGGPGYAIKGEFNSNDFKNPVNHERGIISMARSQAKDSAGSQFFIVHQDSAHLNGEYAAFGKVIEGMDHVDAIAGVKTHKDMPEVEQVIQEIRVDLKDYSAQPVEKI</sequence>
<keyword evidence="3 4" id="KW-0413">Isomerase</keyword>
<keyword evidence="2 4" id="KW-0697">Rotamase</keyword>
<dbReference type="InterPro" id="IPR029000">
    <property type="entry name" value="Cyclophilin-like_dom_sf"/>
</dbReference>
<dbReference type="GO" id="GO:0006457">
    <property type="term" value="P:protein folding"/>
    <property type="evidence" value="ECO:0007669"/>
    <property type="project" value="InterPro"/>
</dbReference>
<feature type="chain" id="PRO_5029033823" description="Peptidyl-prolyl cis-trans isomerase" evidence="4">
    <location>
        <begin position="24"/>
        <end position="205"/>
    </location>
</feature>
<accession>A0A7G9S0U8</accession>
<dbReference type="GO" id="GO:0003755">
    <property type="term" value="F:peptidyl-prolyl cis-trans isomerase activity"/>
    <property type="evidence" value="ECO:0007669"/>
    <property type="project" value="UniProtKB-UniRule"/>
</dbReference>
<proteinExistence type="inferred from homology"/>
<dbReference type="EMBL" id="CP060715">
    <property type="protein sequence ID" value="QNN61473.1"/>
    <property type="molecule type" value="Genomic_DNA"/>
</dbReference>
<evidence type="ECO:0000256" key="2">
    <source>
        <dbReference type="ARBA" id="ARBA00023110"/>
    </source>
</evidence>
<dbReference type="AlphaFoldDB" id="A0A7G9S0U8"/>